<keyword evidence="8" id="KW-0677">Repeat</keyword>
<evidence type="ECO:0000256" key="3">
    <source>
        <dbReference type="ARBA" id="ARBA00004510"/>
    </source>
</evidence>
<dbReference type="CDD" id="cd17195">
    <property type="entry name" value="FERM_F1_PTPN13"/>
    <property type="match status" value="1"/>
</dbReference>
<feature type="binding site" evidence="21">
    <location>
        <begin position="2217"/>
        <end position="2223"/>
    </location>
    <ligand>
        <name>substrate</name>
    </ligand>
</feature>
<dbReference type="FunFam" id="2.30.42.10:FF:000174">
    <property type="entry name" value="Tyrosine-protein phosphatase non-receptor type 13"/>
    <property type="match status" value="1"/>
</dbReference>
<feature type="region of interest" description="Disordered" evidence="23">
    <location>
        <begin position="1780"/>
        <end position="1805"/>
    </location>
</feature>
<reference evidence="30" key="1">
    <citation type="submission" date="2011-05" db="EMBL/GenBank/DDBJ databases">
        <title>Insights into the evolution of the great apes provided by the gorilla genome.</title>
        <authorList>
            <person name="Scally A."/>
        </authorList>
    </citation>
    <scope>NUCLEOTIDE SEQUENCE [LARGE SCALE GENOMIC DNA]</scope>
</reference>
<evidence type="ECO:0000256" key="1">
    <source>
        <dbReference type="ARBA" id="ARBA00004123"/>
    </source>
</evidence>
<dbReference type="PROSITE" id="PS50106">
    <property type="entry name" value="PDZ"/>
    <property type="match status" value="5"/>
</dbReference>
<comment type="function">
    <text evidence="16">Tyrosine phosphatase which negatively regulates FAS-induced apoptosis and NGFR-mediated pro-apoptotic signaling. May regulate phosphoinositide 3-kinase (PI3K) signaling through dephosphorylation of PIK3R2.</text>
</comment>
<dbReference type="InterPro" id="IPR029021">
    <property type="entry name" value="Prot-tyrosine_phosphatase-like"/>
</dbReference>
<dbReference type="Gene3D" id="2.30.42.10">
    <property type="match status" value="5"/>
</dbReference>
<dbReference type="Pfam" id="PF00373">
    <property type="entry name" value="FERM_M"/>
    <property type="match status" value="1"/>
</dbReference>
<feature type="compositionally biased region" description="Polar residues" evidence="23">
    <location>
        <begin position="1136"/>
        <end position="1168"/>
    </location>
</feature>
<dbReference type="InterPro" id="IPR000387">
    <property type="entry name" value="Tyr_Pase_dom"/>
</dbReference>
<reference evidence="29 30" key="2">
    <citation type="journal article" date="2012" name="Nature">
        <title>Insights into hominid evolution from the gorilla genome sequence.</title>
        <authorList>
            <person name="Scally A."/>
            <person name="Dutheil J.Y."/>
            <person name="Hillier L.W."/>
            <person name="Jordan G.E."/>
            <person name="Goodhead I."/>
            <person name="Herrero J."/>
            <person name="Hobolth A."/>
            <person name="Lappalainen T."/>
            <person name="Mailund T."/>
            <person name="Marques-Bonet T."/>
            <person name="McCarthy S."/>
            <person name="Montgomery S.H."/>
            <person name="Schwalie P.C."/>
            <person name="Tang Y.A."/>
            <person name="Ward M.C."/>
            <person name="Xue Y."/>
            <person name="Yngvadottir B."/>
            <person name="Alkan C."/>
            <person name="Andersen L.N."/>
            <person name="Ayub Q."/>
            <person name="Ball E.V."/>
            <person name="Beal K."/>
            <person name="Bradley B.J."/>
            <person name="Chen Y."/>
            <person name="Clee C.M."/>
            <person name="Fitzgerald S."/>
            <person name="Graves T.A."/>
            <person name="Gu Y."/>
            <person name="Heath P."/>
            <person name="Heger A."/>
            <person name="Karakoc E."/>
            <person name="Kolb-Kokocinski A."/>
            <person name="Laird G.K."/>
            <person name="Lunter G."/>
            <person name="Meader S."/>
            <person name="Mort M."/>
            <person name="Mullikin J.C."/>
            <person name="Munch K."/>
            <person name="O'Connor T.D."/>
            <person name="Phillips A.D."/>
            <person name="Prado-Martinez J."/>
            <person name="Rogers A.S."/>
            <person name="Sajjadian S."/>
            <person name="Schmidt D."/>
            <person name="Shaw K."/>
            <person name="Simpson J.T."/>
            <person name="Stenson P.D."/>
            <person name="Turner D.J."/>
            <person name="Vigilant L."/>
            <person name="Vilella A.J."/>
            <person name="Whitener W."/>
            <person name="Zhu B."/>
            <person name="Cooper D.N."/>
            <person name="de Jong P."/>
            <person name="Dermitzakis E.T."/>
            <person name="Eichler E.E."/>
            <person name="Flicek P."/>
            <person name="Goldman N."/>
            <person name="Mundy N.I."/>
            <person name="Ning Z."/>
            <person name="Odom D.T."/>
            <person name="Ponting C.P."/>
            <person name="Quail M.A."/>
            <person name="Ryder O.A."/>
            <person name="Searle S.M."/>
            <person name="Warren W.C."/>
            <person name="Wilson R.K."/>
            <person name="Schierup M.H."/>
            <person name="Rogers J."/>
            <person name="Tyler-Smith C."/>
            <person name="Durbin R."/>
        </authorList>
    </citation>
    <scope>NUCLEOTIDE SEQUENCE [LARGE SCALE GENOMIC DNA]</scope>
</reference>
<keyword evidence="6 19" id="KW-0963">Cytoplasm</keyword>
<comment type="similarity">
    <text evidence="4 19">Belongs to the protein-tyrosine phosphatase family. Non-receptor class subfamily.</text>
</comment>
<evidence type="ECO:0000256" key="20">
    <source>
        <dbReference type="PIRSR" id="PIRSR000933-50"/>
    </source>
</evidence>
<dbReference type="InterPro" id="IPR036034">
    <property type="entry name" value="PDZ_sf"/>
</dbReference>
<dbReference type="EMBL" id="CABD030031850">
    <property type="status" value="NOT_ANNOTATED_CDS"/>
    <property type="molecule type" value="Genomic_DNA"/>
</dbReference>
<dbReference type="Pfam" id="PF00102">
    <property type="entry name" value="Y_phosphatase"/>
    <property type="match status" value="1"/>
</dbReference>
<evidence type="ECO:0000313" key="29">
    <source>
        <dbReference type="Ensembl" id="ENSGGOP00000042460.1"/>
    </source>
</evidence>
<dbReference type="GeneTree" id="ENSGT00940000155133"/>
<dbReference type="PROSITE" id="PS50057">
    <property type="entry name" value="FERM_3"/>
    <property type="match status" value="1"/>
</dbReference>
<feature type="domain" description="PDZ" evidence="27">
    <location>
        <begin position="1692"/>
        <end position="1775"/>
    </location>
</feature>
<accession>A0A2I2Z636</accession>
<dbReference type="PROSITE" id="PS51377">
    <property type="entry name" value="KIND"/>
    <property type="match status" value="1"/>
</dbReference>
<feature type="compositionally biased region" description="Polar residues" evidence="23">
    <location>
        <begin position="270"/>
        <end position="279"/>
    </location>
</feature>
<dbReference type="CDD" id="cd06697">
    <property type="entry name" value="PDZ5_PTPN13-like"/>
    <property type="match status" value="1"/>
</dbReference>
<feature type="domain" description="KIND" evidence="28">
    <location>
        <begin position="3"/>
        <end position="190"/>
    </location>
</feature>
<dbReference type="Gene3D" id="1.10.510.10">
    <property type="entry name" value="Transferase(Phosphotransferase) domain 1"/>
    <property type="match status" value="1"/>
</dbReference>
<dbReference type="SMART" id="SM00404">
    <property type="entry name" value="PTPc_motif"/>
    <property type="match status" value="1"/>
</dbReference>
<keyword evidence="14" id="KW-0966">Cell projection</keyword>
<evidence type="ECO:0000259" key="24">
    <source>
        <dbReference type="PROSITE" id="PS50055"/>
    </source>
</evidence>
<feature type="domain" description="PDZ" evidence="27">
    <location>
        <begin position="902"/>
        <end position="988"/>
    </location>
</feature>
<evidence type="ECO:0000256" key="10">
    <source>
        <dbReference type="ARBA" id="ARBA00022912"/>
    </source>
</evidence>
<dbReference type="Pfam" id="PF09379">
    <property type="entry name" value="FERM_N"/>
    <property type="match status" value="1"/>
</dbReference>
<evidence type="ECO:0000313" key="30">
    <source>
        <dbReference type="Proteomes" id="UP000001519"/>
    </source>
</evidence>
<dbReference type="InterPro" id="IPR000242">
    <property type="entry name" value="PTP_cat"/>
</dbReference>
<feature type="binding site" evidence="21">
    <location>
        <position position="2187"/>
    </location>
    <ligand>
        <name>substrate</name>
    </ligand>
</feature>
<evidence type="ECO:0000256" key="11">
    <source>
        <dbReference type="ARBA" id="ARBA00023054"/>
    </source>
</evidence>
<dbReference type="EC" id="3.1.3.48" evidence="5 19"/>
<dbReference type="PIRSF" id="PIRSF000933">
    <property type="entry name" value="Tyr-Ptase_nr13"/>
    <property type="match status" value="1"/>
</dbReference>
<sequence>MHVSLAEALEVRGGPLQEEEIWAVLNQSAESLQELFRKVSLTDPAALGFIISPWSLLLLPSGSVSFTDENISNQDLRAFTAPEVLQNQSLTSLSDVEKIHIYSLGMTLYWGADYEVPQSQPIKLGDHLNSILLGMCEDVIYARVSVRTVLDACSAHIRNSNCAPSFSYVKHLVKLVLGNLSGTDQLSCNSEQKPDRSQAIRDRLRGKGLPTGRSSTSDVLDIQKPPLSHQTFLNKGLSKSMGFLSIKDTQDEDYFKDILSDNSGHEDSENTCSPYQFKTSGPEKKPIPGIDVLSKKKIWASSMDLLCTADRDFSSGETATYRRCHPEAVTVRTSTTPRKKEARYSDGSIALDIFGPQKMDPIYHTRELPTSSAISSALDRIRERQKKLQVLREAMNVEEPVRRYKTYHGDAFSTSSESPSIISSESDFRQVRRSEASKRFESSSGLPGVDETLSQGQSQRPSRQYETPFEGNLINQEIMLKRQEEELMQLQAKMALRQSRLSLYPGDTIKASMLDITRDPLREIALETAMTQRKLRNFFGPEFVKMTIEPFISLDLPRSILTKKGKNEDNRRKVNIMLLNGQRLELTCDTKTICKDVFDMVVAHIGLVEHHLFALATLKDNEYFFVDPDLKLTKVAPEGWKEEPKKKTKATVNFTLFFRIKFFMDDVSLIQHTLTCHQYYLQLRKDILEERMHCDDETSLLLASLALQAEYGDYQPEVHGVSYFRMEHYLPARVMEKLDLSYIKEELPKLHNTYVGASEKETELEFLKVCQRLTEYGVHFHRVHPEKKSQTGILLGVCSKGVLVFEVHNGVRTLVLRFPWRETKKISFSKKKITLQNTSDGIKHAFQTDNSKICQYLLHLCSYQHKFQLQMRARQSNQDAQDIDVLHKRWSIVSSPEREITLVNLKKDAKYGLGFQIIGGEKMGRLDLGIFISSVAPGGPADLDGCLKPGDRLISVNSVSLEGVSHHAAIEILQNAPEDVTLVISQPKEKISKVPSTPVHLTNEMKNYMKKSSYVQDSAIDSSSKDHHWSRGTLRHISENSFGLSGGLREGSLSSQDSRTESASLSQSQVNGFFASHLGDQTWQESQHGSPSPSVISKATEKETFTDSNQSKTKKPGISDATDYSDRGDSDMDEATYSSSQDHQTPKQESSSSVNTSNKMNFKTFSSSPPKPGDIFEVELAKNDNSLGISVTGGVNTSVRHGGIYVKAVIPQGAAESDGRIHKGDRVLAVNGVSLEGATHKQAVETLRNTGQVVHLLLEKGQSPTSKEHVLVTPQCTLSDQNAQGQGPEKVKKTTQVKDYSFVTEENTFEVKLFKNSSGLGFSFSREDNLIPEQINASIVRVKKLFPGQPAAESGKIDVGDVILKVNGASLKGLSQQEVISALRGTAPEVFLLLCRPPPGVLPEIDTALLTPLQSPAQVLPNSSKDSSQPSCVEQSTSSDENEMSDKSKKQCKSPSRRDSYSDSSGSGEDDLVTAPANISNSTWSSALHQTLSNMVSQAQSHREAPKSQEDTICTMFYYPQKIPNKPEFEDSNPSPLPPDMAPGQSYQPQSESASSSSMDKYHIHHISEPTRQENWTPLKNDLENHLKDFELEVELLITLIKSEKGSLGFTVTKGNQRIGCYVHDVIQDPAKSDGRLKPGDRLIKVNDTDVTNMTHTDAVNLLRAASKTVRLVIGRVLELPRIPMLPHLLPDITLTCNKEELGFSLCGGHDSLYQVVYISDINPRSVAAIEGNLQLLDVIHYVNGVSTQGMTLEEVNRALDMSLPSLVLKATRNDLPVVPSSKRSAVSAPKSTKGNGSYSVGSCSQPALTPNDSFSTVAGEEINEISYPKGKCSTYQIKGSPNLTLSKESYIQEDDIYDDSQEAEVIQSLLDVVDEEAQNLLNENNAAGNSCGPGTLKMNGKLSEERTEDTDCDGSPLPEYFTEATKMNGCEEYCEEKVKSESLIQKSQEKKTDDDEITWGNDELPIERTNHEDSDKDHSFLTNDELAVLPVVKVLPSGKYTGANLKSVIRVLRGLLDQGIPSKELENLQELKPLDQCLIGQTKENRRKNRYKNILPYDATRVPLGDEGGYINASFIKIPVGKEEFVYIACQGPLPTTVGDFWQMIWEQKSTVIAMMTQEVEGEKIKCQRYWPNILGKTTMVSNRLRLALVRMQQLKGFVVRAMTLEDIQTREVRHISHLNFTAWPDHDTPSQPDDLLTFISYMRHIHRSGPIITHCSAGIGRSGTLICIDVVLGLISQDLDFDISDLVRCMRLQRHGMVQTEDQYIFCYQVILYVLTRLQAEEEQKQQPQLLK</sequence>
<dbReference type="Gene3D" id="2.30.29.30">
    <property type="entry name" value="Pleckstrin-homology domain (PH domain)/Phosphotyrosine-binding domain (PTB)"/>
    <property type="match status" value="1"/>
</dbReference>
<feature type="compositionally biased region" description="Polar residues" evidence="23">
    <location>
        <begin position="452"/>
        <end position="465"/>
    </location>
</feature>
<dbReference type="Pfam" id="PF09380">
    <property type="entry name" value="FERM_C"/>
    <property type="match status" value="1"/>
</dbReference>
<dbReference type="InterPro" id="IPR012153">
    <property type="entry name" value="PTPN13"/>
</dbReference>
<dbReference type="EMBL" id="CABD030031849">
    <property type="status" value="NOT_ANNOTATED_CDS"/>
    <property type="molecule type" value="Genomic_DNA"/>
</dbReference>
<dbReference type="InterPro" id="IPR018979">
    <property type="entry name" value="FERM_N"/>
</dbReference>
<evidence type="ECO:0000256" key="14">
    <source>
        <dbReference type="ARBA" id="ARBA00023273"/>
    </source>
</evidence>
<dbReference type="InterPro" id="IPR001478">
    <property type="entry name" value="PDZ"/>
</dbReference>
<evidence type="ECO:0000256" key="22">
    <source>
        <dbReference type="SAM" id="Coils"/>
    </source>
</evidence>
<feature type="domain" description="Tyrosine-protein phosphatase" evidence="24">
    <location>
        <begin position="2022"/>
        <end position="2276"/>
    </location>
</feature>
<dbReference type="CDD" id="cd23072">
    <property type="entry name" value="PDZ1_PTPN13-like"/>
    <property type="match status" value="1"/>
</dbReference>
<dbReference type="FunFam" id="1.10.510.10:FF:000242">
    <property type="entry name" value="Tyrosine-protein phosphatase non-receptor type 13"/>
    <property type="match status" value="1"/>
</dbReference>
<dbReference type="EMBL" id="CABD030031842">
    <property type="status" value="NOT_ANNOTATED_CDS"/>
    <property type="molecule type" value="Genomic_DNA"/>
</dbReference>
<evidence type="ECO:0000256" key="8">
    <source>
        <dbReference type="ARBA" id="ARBA00022737"/>
    </source>
</evidence>
<keyword evidence="30" id="KW-1185">Reference proteome</keyword>
<dbReference type="GO" id="GO:0030027">
    <property type="term" value="C:lamellipodium"/>
    <property type="evidence" value="ECO:0007669"/>
    <property type="project" value="UniProtKB-SubCell"/>
</dbReference>
<dbReference type="InterPro" id="IPR029071">
    <property type="entry name" value="Ubiquitin-like_domsf"/>
</dbReference>
<feature type="region of interest" description="Disordered" evidence="23">
    <location>
        <begin position="433"/>
        <end position="465"/>
    </location>
</feature>
<evidence type="ECO:0000259" key="26">
    <source>
        <dbReference type="PROSITE" id="PS50057"/>
    </source>
</evidence>
<dbReference type="GO" id="GO:0005737">
    <property type="term" value="C:cytoplasm"/>
    <property type="evidence" value="ECO:0007669"/>
    <property type="project" value="UniProtKB-UniRule"/>
</dbReference>
<dbReference type="FunFam" id="3.90.190.10:FF:000034">
    <property type="entry name" value="Tyrosine-protein phosphatase non-receptor type 13"/>
    <property type="match status" value="1"/>
</dbReference>
<dbReference type="InterPro" id="IPR003595">
    <property type="entry name" value="Tyr_Pase_cat"/>
</dbReference>
<evidence type="ECO:0000256" key="21">
    <source>
        <dbReference type="PIRSR" id="PIRSR000933-51"/>
    </source>
</evidence>
<feature type="region of interest" description="Disordered" evidence="23">
    <location>
        <begin position="186"/>
        <end position="219"/>
    </location>
</feature>
<dbReference type="PANTHER" id="PTHR46900:SF1">
    <property type="entry name" value="TYROSINE-PROTEIN PHOSPHATASE NON-RECEPTOR TYPE 13"/>
    <property type="match status" value="1"/>
</dbReference>
<evidence type="ECO:0000256" key="12">
    <source>
        <dbReference type="ARBA" id="ARBA00023212"/>
    </source>
</evidence>
<comment type="function">
    <text evidence="19">Regulates negatively FAS-induced apoptosis and NGFR-mediated pro-apoptotic signaling.</text>
</comment>
<feature type="coiled-coil region" evidence="22">
    <location>
        <begin position="473"/>
        <end position="500"/>
    </location>
</feature>
<dbReference type="InterPro" id="IPR014352">
    <property type="entry name" value="FERM/acyl-CoA-bd_prot_sf"/>
</dbReference>
<dbReference type="InterPro" id="IPR035963">
    <property type="entry name" value="FERM_2"/>
</dbReference>
<dbReference type="GO" id="GO:0005634">
    <property type="term" value="C:nucleus"/>
    <property type="evidence" value="ECO:0007669"/>
    <property type="project" value="UniProtKB-SubCell"/>
</dbReference>
<comment type="subunit">
    <text evidence="17">Interacts (via the first PDZ domain) with PLEKHA1 and PLEKHA2. Interacts (via the second PDZ domain) with TNFRSF6 (Fas receptor) (via C-terminus). Interacts (via the second PDZ domain) with TRIP6 (via the third LIM domain and C-terminus). Interacts (via the third PDZ domain) with NGFR (via C-terminal SVP motif) and PKN2 (via C-terminus). Interacts (via the second or fourth PDZ domains) with PDLIM4 (via C-terminus only or via combined C-terminus and LIM domain, but not LIM domain only). Found in a complex with PDLIM4 and TRIP6. Interacts with PDLIM4; this interaction results in dephosphorylation of SRC 'Tyr-419' by this protein leading to its inactivation. Interacts with BRD7. Interacts with RAPGEF6. Interacts with ARHGAP29. Interacts with PIK3R2; dephosphorylates PIK3R2. Interacts with FBXL2. Interacts (via the FERM domain) with ENTR1. Found in a complex with ENTR1, PTPN13 and GIT1.</text>
</comment>
<dbReference type="InterPro" id="IPR019749">
    <property type="entry name" value="Band_41_domain"/>
</dbReference>
<evidence type="ECO:0000256" key="15">
    <source>
        <dbReference type="ARBA" id="ARBA00051722"/>
    </source>
</evidence>
<dbReference type="Bgee" id="ENSGGOG00000025765">
    <property type="expression patterns" value="Expressed in testis and 6 other cell types or tissues"/>
</dbReference>
<dbReference type="PANTHER" id="PTHR46900">
    <property type="entry name" value="TYROSINE-PROTEIN PHOSPHATASE NON-RECEPTOR TYPE 13"/>
    <property type="match status" value="1"/>
</dbReference>
<name>A0A2I2Z636_GORGO</name>
<evidence type="ECO:0000256" key="16">
    <source>
        <dbReference type="ARBA" id="ARBA00058792"/>
    </source>
</evidence>
<dbReference type="FunFam" id="2.30.42.10:FF:000086">
    <property type="entry name" value="Tyrosine-protein phosphatase non-receptor type 13"/>
    <property type="match status" value="1"/>
</dbReference>
<reference evidence="29" key="4">
    <citation type="submission" date="2025-09" db="UniProtKB">
        <authorList>
            <consortium name="Ensembl"/>
        </authorList>
    </citation>
    <scope>IDENTIFICATION</scope>
</reference>
<dbReference type="CDD" id="cd14473">
    <property type="entry name" value="FERM_B-lobe"/>
    <property type="match status" value="1"/>
</dbReference>
<dbReference type="FunFam" id="2.30.42.10:FF:000084">
    <property type="entry name" value="Tyrosine-protein phosphatase non-receptor type 13"/>
    <property type="match status" value="1"/>
</dbReference>
<feature type="region of interest" description="Disordered" evidence="23">
    <location>
        <begin position="1524"/>
        <end position="1560"/>
    </location>
</feature>
<reference evidence="29" key="3">
    <citation type="submission" date="2025-08" db="UniProtKB">
        <authorList>
            <consortium name="Ensembl"/>
        </authorList>
    </citation>
    <scope>IDENTIFICATION</scope>
</reference>
<dbReference type="EMBL" id="CABD030031851">
    <property type="status" value="NOT_ANNOTATED_CDS"/>
    <property type="molecule type" value="Genomic_DNA"/>
</dbReference>
<dbReference type="InterPro" id="IPR019748">
    <property type="entry name" value="FERM_central"/>
</dbReference>
<dbReference type="Pfam" id="PF00595">
    <property type="entry name" value="PDZ"/>
    <property type="match status" value="5"/>
</dbReference>
<evidence type="ECO:0000256" key="5">
    <source>
        <dbReference type="ARBA" id="ARBA00013064"/>
    </source>
</evidence>
<dbReference type="PRINTS" id="PR00700">
    <property type="entry name" value="PRTYPHPHTASE"/>
</dbReference>
<dbReference type="SMART" id="SM01196">
    <property type="entry name" value="FERM_C"/>
    <property type="match status" value="1"/>
</dbReference>
<dbReference type="SMART" id="SM00750">
    <property type="entry name" value="KIND"/>
    <property type="match status" value="1"/>
</dbReference>
<evidence type="ECO:0000256" key="19">
    <source>
        <dbReference type="PIRNR" id="PIRNR000933"/>
    </source>
</evidence>
<feature type="domain" description="PDZ" evidence="27">
    <location>
        <begin position="1310"/>
        <end position="1398"/>
    </location>
</feature>
<dbReference type="FunFam" id="2.30.29.30:FF:000107">
    <property type="entry name" value="Tyrosine-protein phosphatase non-receptor type 13"/>
    <property type="match status" value="1"/>
</dbReference>
<feature type="compositionally biased region" description="Basic and acidic residues" evidence="23">
    <location>
        <begin position="192"/>
        <end position="205"/>
    </location>
</feature>
<feature type="region of interest" description="Disordered" evidence="23">
    <location>
        <begin position="262"/>
        <end position="283"/>
    </location>
</feature>
<evidence type="ECO:0000256" key="6">
    <source>
        <dbReference type="ARBA" id="ARBA00022490"/>
    </source>
</evidence>
<evidence type="ECO:0000256" key="9">
    <source>
        <dbReference type="ARBA" id="ARBA00022801"/>
    </source>
</evidence>
<dbReference type="EMBL" id="CABD030031848">
    <property type="status" value="NOT_ANNOTATED_CDS"/>
    <property type="molecule type" value="Genomic_DNA"/>
</dbReference>
<dbReference type="Gene3D" id="3.90.190.10">
    <property type="entry name" value="Protein tyrosine phosphatase superfamily"/>
    <property type="match status" value="1"/>
</dbReference>
<feature type="domain" description="PDZ" evidence="27">
    <location>
        <begin position="1597"/>
        <end position="1678"/>
    </location>
</feature>
<dbReference type="CDD" id="cd14597">
    <property type="entry name" value="PTPc-N13"/>
    <property type="match status" value="1"/>
</dbReference>
<evidence type="ECO:0000256" key="2">
    <source>
        <dbReference type="ARBA" id="ARBA00004245"/>
    </source>
</evidence>
<dbReference type="CDD" id="cd06792">
    <property type="entry name" value="PDZ2-PTPN13_FRMPD2-like"/>
    <property type="match status" value="1"/>
</dbReference>
<keyword evidence="13" id="KW-0539">Nucleus</keyword>
<feature type="compositionally biased region" description="Polar residues" evidence="23">
    <location>
        <begin position="1782"/>
        <end position="1805"/>
    </location>
</feature>
<keyword evidence="12 19" id="KW-0206">Cytoskeleton</keyword>
<dbReference type="InterPro" id="IPR000299">
    <property type="entry name" value="FERM_domain"/>
</dbReference>
<gene>
    <name evidence="29" type="primary">PTPN13</name>
</gene>
<dbReference type="Pfam" id="PF16599">
    <property type="entry name" value="PTN13_u3"/>
    <property type="match status" value="1"/>
</dbReference>
<dbReference type="Ensembl" id="ENSGGOT00000043687.1">
    <property type="protein sequence ID" value="ENSGGOP00000042460.1"/>
    <property type="gene ID" value="ENSGGOG00000025765.2"/>
</dbReference>
<dbReference type="EMBL" id="CABD030031845">
    <property type="status" value="NOT_ANNOTATED_CDS"/>
    <property type="molecule type" value="Genomic_DNA"/>
</dbReference>
<evidence type="ECO:0000256" key="7">
    <source>
        <dbReference type="ARBA" id="ARBA00022553"/>
    </source>
</evidence>
<comment type="catalytic activity">
    <reaction evidence="15 19">
        <text>O-phospho-L-tyrosyl-[protein] + H2O = L-tyrosyl-[protein] + phosphate</text>
        <dbReference type="Rhea" id="RHEA:10684"/>
        <dbReference type="Rhea" id="RHEA-COMP:10136"/>
        <dbReference type="Rhea" id="RHEA-COMP:20101"/>
        <dbReference type="ChEBI" id="CHEBI:15377"/>
        <dbReference type="ChEBI" id="CHEBI:43474"/>
        <dbReference type="ChEBI" id="CHEBI:46858"/>
        <dbReference type="ChEBI" id="CHEBI:61978"/>
        <dbReference type="EC" id="3.1.3.48"/>
    </reaction>
</comment>
<keyword evidence="9 19" id="KW-0378">Hydrolase</keyword>
<dbReference type="EMBL" id="CABD030031847">
    <property type="status" value="NOT_ANNOTATED_CDS"/>
    <property type="molecule type" value="Genomic_DNA"/>
</dbReference>
<feature type="domain" description="Tyrosine specific protein phosphatases" evidence="25">
    <location>
        <begin position="2198"/>
        <end position="2267"/>
    </location>
</feature>
<dbReference type="SMART" id="SM00194">
    <property type="entry name" value="PTPc"/>
    <property type="match status" value="1"/>
</dbReference>
<protein>
    <recommendedName>
        <fullName evidence="18 19">Tyrosine-protein phosphatase non-receptor type 13</fullName>
        <ecNumber evidence="5 19">3.1.3.48</ecNumber>
    </recommendedName>
</protein>
<dbReference type="SUPFAM" id="SSF50729">
    <property type="entry name" value="PH domain-like"/>
    <property type="match status" value="1"/>
</dbReference>
<organism evidence="29 30">
    <name type="scientific">Gorilla gorilla gorilla</name>
    <name type="common">Western lowland gorilla</name>
    <dbReference type="NCBI Taxonomy" id="9595"/>
    <lineage>
        <taxon>Eukaryota</taxon>
        <taxon>Metazoa</taxon>
        <taxon>Chordata</taxon>
        <taxon>Craniata</taxon>
        <taxon>Vertebrata</taxon>
        <taxon>Euteleostomi</taxon>
        <taxon>Mammalia</taxon>
        <taxon>Eutheria</taxon>
        <taxon>Euarchontoglires</taxon>
        <taxon>Primates</taxon>
        <taxon>Haplorrhini</taxon>
        <taxon>Catarrhini</taxon>
        <taxon>Hominidae</taxon>
        <taxon>Gorilla</taxon>
    </lineage>
</organism>
<dbReference type="InterPro" id="IPR052074">
    <property type="entry name" value="NonRcpt_TyrProt_Phosphatase"/>
</dbReference>
<dbReference type="FunFam" id="2.30.42.10:FF:000129">
    <property type="entry name" value="Tyrosine-protein phosphatase non-receptor type 13"/>
    <property type="match status" value="1"/>
</dbReference>
<dbReference type="InterPro" id="IPR018980">
    <property type="entry name" value="FERM_PH-like_C"/>
</dbReference>
<evidence type="ECO:0000259" key="28">
    <source>
        <dbReference type="PROSITE" id="PS51377"/>
    </source>
</evidence>
<dbReference type="CDD" id="cd06695">
    <property type="entry name" value="PDZ3_PTPN13_FRMPD2-like"/>
    <property type="match status" value="1"/>
</dbReference>
<dbReference type="SUPFAM" id="SSF50156">
    <property type="entry name" value="PDZ domain-like"/>
    <property type="match status" value="5"/>
</dbReference>
<evidence type="ECO:0000256" key="4">
    <source>
        <dbReference type="ARBA" id="ARBA00009649"/>
    </source>
</evidence>
<dbReference type="GO" id="GO:0004725">
    <property type="term" value="F:protein tyrosine phosphatase activity"/>
    <property type="evidence" value="ECO:0007669"/>
    <property type="project" value="UniProtKB-UniRule"/>
</dbReference>
<evidence type="ECO:0000256" key="18">
    <source>
        <dbReference type="ARBA" id="ARBA00072465"/>
    </source>
</evidence>
<feature type="binding site" evidence="21">
    <location>
        <position position="2261"/>
    </location>
    <ligand>
        <name>substrate</name>
    </ligand>
</feature>
<feature type="region of interest" description="Disordered" evidence="23">
    <location>
        <begin position="1040"/>
        <end position="1067"/>
    </location>
</feature>
<dbReference type="PRINTS" id="PR00935">
    <property type="entry name" value="BAND41"/>
</dbReference>
<dbReference type="SMART" id="SM00295">
    <property type="entry name" value="B41"/>
    <property type="match status" value="1"/>
</dbReference>
<dbReference type="Proteomes" id="UP000001519">
    <property type="component" value="Chromosome 4"/>
</dbReference>
<dbReference type="Gene3D" id="1.20.80.10">
    <property type="match status" value="1"/>
</dbReference>
<feature type="region of interest" description="Disordered" evidence="23">
    <location>
        <begin position="1417"/>
        <end position="1474"/>
    </location>
</feature>
<dbReference type="InterPro" id="IPR011019">
    <property type="entry name" value="KIND_dom"/>
</dbReference>
<feature type="region of interest" description="Disordered" evidence="23">
    <location>
        <begin position="1082"/>
        <end position="1171"/>
    </location>
</feature>
<dbReference type="FunFam" id="1.20.80.10:FF:000011">
    <property type="entry name" value="Tyrosine-protein phosphatase non-receptor type 13"/>
    <property type="match status" value="1"/>
</dbReference>
<feature type="compositionally biased region" description="Polar residues" evidence="23">
    <location>
        <begin position="1417"/>
        <end position="1439"/>
    </location>
</feature>
<dbReference type="FunFam" id="3.10.20.90:FF:000082">
    <property type="entry name" value="Tyrosine-protein phosphatase non-receptor type 13"/>
    <property type="match status" value="1"/>
</dbReference>
<dbReference type="PROSITE" id="PS50055">
    <property type="entry name" value="TYR_PHOSPHATASE_PTP"/>
    <property type="match status" value="1"/>
</dbReference>
<keyword evidence="10 19" id="KW-0904">Protein phosphatase</keyword>
<evidence type="ECO:0000259" key="25">
    <source>
        <dbReference type="PROSITE" id="PS50056"/>
    </source>
</evidence>
<dbReference type="SMART" id="SM00228">
    <property type="entry name" value="PDZ"/>
    <property type="match status" value="5"/>
</dbReference>
<dbReference type="GO" id="GO:0005856">
    <property type="term" value="C:cytoskeleton"/>
    <property type="evidence" value="ECO:0007669"/>
    <property type="project" value="UniProtKB-SubCell"/>
</dbReference>
<feature type="compositionally biased region" description="Low complexity" evidence="23">
    <location>
        <begin position="1545"/>
        <end position="1558"/>
    </location>
</feature>
<evidence type="ECO:0000256" key="17">
    <source>
        <dbReference type="ARBA" id="ARBA00065356"/>
    </source>
</evidence>
<dbReference type="SUPFAM" id="SSF47031">
    <property type="entry name" value="Second domain of FERM"/>
    <property type="match status" value="1"/>
</dbReference>
<dbReference type="PROSITE" id="PS50056">
    <property type="entry name" value="TYR_PHOSPHATASE_2"/>
    <property type="match status" value="1"/>
</dbReference>
<dbReference type="InterPro" id="IPR011993">
    <property type="entry name" value="PH-like_dom_sf"/>
</dbReference>
<keyword evidence="11 22" id="KW-0175">Coiled coil</keyword>
<feature type="domain" description="PDZ" evidence="27">
    <location>
        <begin position="1177"/>
        <end position="1262"/>
    </location>
</feature>
<feature type="domain" description="FERM" evidence="26">
    <location>
        <begin position="572"/>
        <end position="872"/>
    </location>
</feature>
<dbReference type="CDD" id="cd06696">
    <property type="entry name" value="PDZ4_PTPN13-like"/>
    <property type="match status" value="1"/>
</dbReference>
<proteinExistence type="inferred from homology"/>
<feature type="region of interest" description="Disordered" evidence="23">
    <location>
        <begin position="1885"/>
        <end position="1917"/>
    </location>
</feature>
<evidence type="ECO:0000259" key="27">
    <source>
        <dbReference type="PROSITE" id="PS50106"/>
    </source>
</evidence>
<dbReference type="Gene3D" id="3.10.20.90">
    <property type="entry name" value="Phosphatidylinositol 3-kinase Catalytic Subunit, Chain A, domain 1"/>
    <property type="match status" value="1"/>
</dbReference>
<feature type="active site" description="Phosphocysteine intermediate" evidence="20">
    <location>
        <position position="2217"/>
    </location>
</feature>
<dbReference type="EMBL" id="CABD030031844">
    <property type="status" value="NOT_ANNOTATED_CDS"/>
    <property type="molecule type" value="Genomic_DNA"/>
</dbReference>
<dbReference type="SUPFAM" id="SSF54236">
    <property type="entry name" value="Ubiquitin-like"/>
    <property type="match status" value="1"/>
</dbReference>
<feature type="compositionally biased region" description="Polar residues" evidence="23">
    <location>
        <begin position="1082"/>
        <end position="1097"/>
    </location>
</feature>
<dbReference type="EMBL" id="CABD030031846">
    <property type="status" value="NOT_ANNOTATED_CDS"/>
    <property type="molecule type" value="Genomic_DNA"/>
</dbReference>
<evidence type="ECO:0000256" key="23">
    <source>
        <dbReference type="SAM" id="MobiDB-lite"/>
    </source>
</evidence>
<dbReference type="FunFam" id="2.30.42.10:FF:000105">
    <property type="entry name" value="Tyrosine-protein phosphatase non-receptor type 13"/>
    <property type="match status" value="1"/>
</dbReference>
<evidence type="ECO:0000256" key="13">
    <source>
        <dbReference type="ARBA" id="ARBA00023242"/>
    </source>
</evidence>
<keyword evidence="7" id="KW-0597">Phosphoprotein</keyword>
<comment type="subcellular location">
    <subcellularLocation>
        <location evidence="3">Cell projection</location>
        <location evidence="3">Lamellipodium</location>
    </subcellularLocation>
    <subcellularLocation>
        <location evidence="2 19">Cytoplasm</location>
        <location evidence="2 19">Cytoskeleton</location>
    </subcellularLocation>
    <subcellularLocation>
        <location evidence="1">Nucleus</location>
    </subcellularLocation>
</comment>
<dbReference type="SUPFAM" id="SSF52799">
    <property type="entry name" value="(Phosphotyrosine protein) phosphatases II"/>
    <property type="match status" value="1"/>
</dbReference>
<dbReference type="EMBL" id="CABD030031843">
    <property type="status" value="NOT_ANNOTATED_CDS"/>
    <property type="molecule type" value="Genomic_DNA"/>
</dbReference>